<dbReference type="EMBL" id="FMYP01000007">
    <property type="protein sequence ID" value="SDB89447.1"/>
    <property type="molecule type" value="Genomic_DNA"/>
</dbReference>
<dbReference type="InterPro" id="IPR007816">
    <property type="entry name" value="ResB-like_domain"/>
</dbReference>
<keyword evidence="2 6" id="KW-0812">Transmembrane</keyword>
<dbReference type="PANTHER" id="PTHR30071">
    <property type="entry name" value="HEME EXPORTER PROTEIN C"/>
    <property type="match status" value="1"/>
</dbReference>
<dbReference type="InterPro" id="IPR002541">
    <property type="entry name" value="Cyt_c_assembly"/>
</dbReference>
<feature type="transmembrane region" description="Helical" evidence="6">
    <location>
        <begin position="78"/>
        <end position="98"/>
    </location>
</feature>
<feature type="transmembrane region" description="Helical" evidence="6">
    <location>
        <begin position="43"/>
        <end position="66"/>
    </location>
</feature>
<dbReference type="GO" id="GO:0017004">
    <property type="term" value="P:cytochrome complex assembly"/>
    <property type="evidence" value="ECO:0007669"/>
    <property type="project" value="UniProtKB-KW"/>
</dbReference>
<feature type="domain" description="Cytochrome c assembly protein" evidence="7">
    <location>
        <begin position="760"/>
        <end position="963"/>
    </location>
</feature>
<evidence type="ECO:0000313" key="10">
    <source>
        <dbReference type="Proteomes" id="UP000199452"/>
    </source>
</evidence>
<keyword evidence="3" id="KW-0201">Cytochrome c-type biogenesis</keyword>
<dbReference type="Pfam" id="PF05140">
    <property type="entry name" value="ResB"/>
    <property type="match status" value="1"/>
</dbReference>
<dbReference type="STRING" id="1640674.SAMN05216323_100730"/>
<comment type="subcellular location">
    <subcellularLocation>
        <location evidence="1">Membrane</location>
        <topology evidence="1">Multi-pass membrane protein</topology>
    </subcellularLocation>
</comment>
<evidence type="ECO:0000259" key="7">
    <source>
        <dbReference type="Pfam" id="PF01578"/>
    </source>
</evidence>
<evidence type="ECO:0000313" key="9">
    <source>
        <dbReference type="EMBL" id="SDB89447.1"/>
    </source>
</evidence>
<feature type="transmembrane region" description="Helical" evidence="6">
    <location>
        <begin position="766"/>
        <end position="782"/>
    </location>
</feature>
<gene>
    <name evidence="9" type="ORF">SAMN05216323_100730</name>
</gene>
<feature type="transmembrane region" description="Helical" evidence="6">
    <location>
        <begin position="12"/>
        <end position="31"/>
    </location>
</feature>
<feature type="transmembrane region" description="Helical" evidence="6">
    <location>
        <begin position="702"/>
        <end position="720"/>
    </location>
</feature>
<evidence type="ECO:0000256" key="6">
    <source>
        <dbReference type="SAM" id="Phobius"/>
    </source>
</evidence>
<evidence type="ECO:0000256" key="4">
    <source>
        <dbReference type="ARBA" id="ARBA00022989"/>
    </source>
</evidence>
<feature type="transmembrane region" description="Helical" evidence="6">
    <location>
        <begin position="789"/>
        <end position="808"/>
    </location>
</feature>
<name>A0A1G6H559_9BACT</name>
<organism evidence="9 10">
    <name type="scientific">Williamwhitmania taraxaci</name>
    <dbReference type="NCBI Taxonomy" id="1640674"/>
    <lineage>
        <taxon>Bacteria</taxon>
        <taxon>Pseudomonadati</taxon>
        <taxon>Bacteroidota</taxon>
        <taxon>Bacteroidia</taxon>
        <taxon>Bacteroidales</taxon>
        <taxon>Williamwhitmaniaceae</taxon>
        <taxon>Williamwhitmania</taxon>
    </lineage>
</organism>
<sequence>MKRLLLYIGSYLLMGLLMIVLAVAMGFATFFEKYYGLEASWGLVYSAWWFNLLWLLLAINLVAALFTRARFARKRLGIFIFHLAFLIIITGAGITRFFGTAGLMHLREAEVRSNYMSEEPYLQVADSAGHVLFSSQDNFNPYSSNEFSEAIQTQAGVVELNLTRYIPNSVPVLIPDKQGVPVLKLVVATLNGRVNQLLALGEIIQVDGITIGYECAQVSDIVFKGADSLLTLTTSESVLMGSMPSSHGSDVVANTPSPVKLNTIYAGSKYQLVVTGIAAPSRVEYMPQGKSNAQTLEFRATFDGLLKTIYLNKTNELTDWTTINLGGQTLLMRYGPKEVKLPFSVVLNKFVLERYSGSESPSAYSSLIAISDESGGVFERSVAMNRVVDYHGYRFFQASYDTDEKGTILRVSNDFWGMTLTYLGYGLFMVGVIFMMISRRTKLYALLTSPSAKVGVILAFILMPAFSMAQELPVPDRDHAAKFGRLLVLSRDGRIHPLNTISGEITRKVTGQGTYGDLSSDQLVLAMTVFPDFYQAAPIIKLGNEELRNLLGVEKPLASFLNFFDSTTGGYKLQQQIAAINQKPPVSRTKMEKEILKVDERVNICYMIFTGGLLKLFPDANTGQWLSIEQGLGNGGDSTQAGRLLLEYFTALRFATSTGSYQNVDSTLNRFAVYQNSAAGSSFDGFPALEVLYNKIKPFERIIPIYGLAGFFLLILLFFQRSWRHAKLTSRILVGIVVAGFVVHTAGLGLRWIIAGHSPMSNGYESMLMVSWVALLAGLLLVRKMPTILGIAAILATATLFVAHLSWMDPEITNLVPVLKSKWLTLHVSFVMAGYAFFGLSAFLGFLSLLVIAIPKLYRRIEGDDFGRIQNVMQAGMIIGLYLFTVGTFLGAIWANESWGRYWGWDPKETWALITILVYVIITHLDNIPGFKNPIAVSFSSLVGFVTVLMTYFGVNYLLSGLHSYASGEAVRIPWGVYAGIGLVLVVWVAAIIGSRYSIFRKPSEVEK</sequence>
<evidence type="ECO:0000256" key="5">
    <source>
        <dbReference type="ARBA" id="ARBA00023136"/>
    </source>
</evidence>
<feature type="transmembrane region" description="Helical" evidence="6">
    <location>
        <begin position="732"/>
        <end position="754"/>
    </location>
</feature>
<dbReference type="InterPro" id="IPR045062">
    <property type="entry name" value="Cyt_c_biogenesis_CcsA/CcmC"/>
</dbReference>
<feature type="transmembrane region" description="Helical" evidence="6">
    <location>
        <begin position="875"/>
        <end position="895"/>
    </location>
</feature>
<evidence type="ECO:0000259" key="8">
    <source>
        <dbReference type="Pfam" id="PF05140"/>
    </source>
</evidence>
<proteinExistence type="predicted"/>
<keyword evidence="10" id="KW-1185">Reference proteome</keyword>
<feature type="transmembrane region" description="Helical" evidence="6">
    <location>
        <begin position="910"/>
        <end position="928"/>
    </location>
</feature>
<feature type="transmembrane region" description="Helical" evidence="6">
    <location>
        <begin position="935"/>
        <end position="955"/>
    </location>
</feature>
<feature type="domain" description="ResB-like" evidence="8">
    <location>
        <begin position="333"/>
        <end position="406"/>
    </location>
</feature>
<dbReference type="RefSeq" id="WP_170829984.1">
    <property type="nucleotide sequence ID" value="NZ_FMYP01000007.1"/>
</dbReference>
<dbReference type="AlphaFoldDB" id="A0A1G6H559"/>
<reference evidence="9 10" key="1">
    <citation type="submission" date="2016-09" db="EMBL/GenBank/DDBJ databases">
        <authorList>
            <person name="Capua I."/>
            <person name="De Benedictis P."/>
            <person name="Joannis T."/>
            <person name="Lombin L.H."/>
            <person name="Cattoli G."/>
        </authorList>
    </citation>
    <scope>NUCLEOTIDE SEQUENCE [LARGE SCALE GENOMIC DNA]</scope>
    <source>
        <strain evidence="9 10">A7P-90m</strain>
    </source>
</reference>
<evidence type="ECO:0000256" key="2">
    <source>
        <dbReference type="ARBA" id="ARBA00022692"/>
    </source>
</evidence>
<protein>
    <submittedName>
        <fullName evidence="9">Cytochrome c-type biogenesis protein CcsB</fullName>
    </submittedName>
</protein>
<dbReference type="GO" id="GO:0020037">
    <property type="term" value="F:heme binding"/>
    <property type="evidence" value="ECO:0007669"/>
    <property type="project" value="InterPro"/>
</dbReference>
<evidence type="ECO:0000256" key="1">
    <source>
        <dbReference type="ARBA" id="ARBA00004141"/>
    </source>
</evidence>
<feature type="transmembrane region" description="Helical" evidence="6">
    <location>
        <begin position="444"/>
        <end position="466"/>
    </location>
</feature>
<keyword evidence="5 6" id="KW-0472">Membrane</keyword>
<dbReference type="Pfam" id="PF01578">
    <property type="entry name" value="Cytochrom_C_asm"/>
    <property type="match status" value="1"/>
</dbReference>
<feature type="transmembrane region" description="Helical" evidence="6">
    <location>
        <begin position="975"/>
        <end position="994"/>
    </location>
</feature>
<accession>A0A1G6H559</accession>
<dbReference type="GO" id="GO:0005886">
    <property type="term" value="C:plasma membrane"/>
    <property type="evidence" value="ECO:0007669"/>
    <property type="project" value="TreeGrafter"/>
</dbReference>
<feature type="transmembrane region" description="Helical" evidence="6">
    <location>
        <begin position="415"/>
        <end position="437"/>
    </location>
</feature>
<dbReference type="PANTHER" id="PTHR30071:SF1">
    <property type="entry name" value="CYTOCHROME B_B6 PROTEIN-RELATED"/>
    <property type="match status" value="1"/>
</dbReference>
<keyword evidence="4 6" id="KW-1133">Transmembrane helix</keyword>
<evidence type="ECO:0000256" key="3">
    <source>
        <dbReference type="ARBA" id="ARBA00022748"/>
    </source>
</evidence>
<dbReference type="Proteomes" id="UP000199452">
    <property type="component" value="Unassembled WGS sequence"/>
</dbReference>
<feature type="transmembrane region" description="Helical" evidence="6">
    <location>
        <begin position="828"/>
        <end position="854"/>
    </location>
</feature>